<gene>
    <name evidence="1" type="ORF">BJN45_02995</name>
</gene>
<comment type="caution">
    <text evidence="1">The sequence shown here is derived from an EMBL/GenBank/DDBJ whole genome shotgun (WGS) entry which is preliminary data.</text>
</comment>
<dbReference type="STRING" id="418702.BJN45_02995"/>
<evidence type="ECO:0000313" key="2">
    <source>
        <dbReference type="Proteomes" id="UP000187526"/>
    </source>
</evidence>
<name>A0A1R1ID26_9RHOO</name>
<dbReference type="Proteomes" id="UP000187526">
    <property type="component" value="Unassembled WGS sequence"/>
</dbReference>
<protein>
    <submittedName>
        <fullName evidence="1">Uncharacterized protein</fullName>
    </submittedName>
</protein>
<dbReference type="AlphaFoldDB" id="A0A1R1ID26"/>
<sequence length="73" mass="7981">MNGIRSFLVSQGGKPIACVEASDKDAALTRAKGLGNVLDFSPSLPLEATEMESRNEDVPSFRNDYFELLGFTR</sequence>
<accession>A0A1R1ID26</accession>
<evidence type="ECO:0000313" key="1">
    <source>
        <dbReference type="EMBL" id="OMG56597.1"/>
    </source>
</evidence>
<dbReference type="EMBL" id="MTHD01000001">
    <property type="protein sequence ID" value="OMG56597.1"/>
    <property type="molecule type" value="Genomic_DNA"/>
</dbReference>
<reference evidence="1 2" key="1">
    <citation type="submission" date="2016-10" db="EMBL/GenBank/DDBJ databases">
        <title>Alkaliphiles isolated from bioreactors.</title>
        <authorList>
            <person name="Salah Z."/>
            <person name="Rout S.P."/>
            <person name="Humphreys P.N."/>
        </authorList>
    </citation>
    <scope>NUCLEOTIDE SEQUENCE [LARGE SCALE GENOMIC DNA]</scope>
    <source>
        <strain evidence="1 2">ZS02</strain>
    </source>
</reference>
<organism evidence="1 2">
    <name type="scientific">Azonexus hydrophilus</name>
    <dbReference type="NCBI Taxonomy" id="418702"/>
    <lineage>
        <taxon>Bacteria</taxon>
        <taxon>Pseudomonadati</taxon>
        <taxon>Pseudomonadota</taxon>
        <taxon>Betaproteobacteria</taxon>
        <taxon>Rhodocyclales</taxon>
        <taxon>Azonexaceae</taxon>
        <taxon>Azonexus</taxon>
    </lineage>
</organism>
<keyword evidence="2" id="KW-1185">Reference proteome</keyword>
<proteinExistence type="predicted"/>